<dbReference type="Proteomes" id="UP000226431">
    <property type="component" value="Unassembled WGS sequence"/>
</dbReference>
<keyword evidence="2" id="KW-1185">Reference proteome</keyword>
<accession>A0A2C5Z0K3</accession>
<comment type="caution">
    <text evidence="1">The sequence shown here is derived from an EMBL/GenBank/DDBJ whole genome shotgun (WGS) entry which is preliminary data.</text>
</comment>
<sequence>MGPALSDDVAELIRNCTLCAARHDFRSSILAVVVYQSGDELDLGSPTPSSIEAATAEHDSPSNLPCVLSATNRLLSCSVSSRPRLGPFLSTGLGLDDDESPSTGTWAPGDTGRDTALLYIPPHHPPPPSRGWGWRLSRSLYGAHVPVHVTLRAPNYCVDAQASA</sequence>
<gene>
    <name evidence="1" type="ORF">CDD80_3852</name>
</gene>
<dbReference type="EMBL" id="NJES01000347">
    <property type="protein sequence ID" value="PHH73393.1"/>
    <property type="molecule type" value="Genomic_DNA"/>
</dbReference>
<protein>
    <submittedName>
        <fullName evidence="1">Uncharacterized protein</fullName>
    </submittedName>
</protein>
<proteinExistence type="predicted"/>
<evidence type="ECO:0000313" key="2">
    <source>
        <dbReference type="Proteomes" id="UP000226431"/>
    </source>
</evidence>
<reference evidence="1 2" key="1">
    <citation type="submission" date="2017-06" db="EMBL/GenBank/DDBJ databases">
        <title>Ant-infecting Ophiocordyceps genomes reveal a high diversity of potential behavioral manipulation genes and a possible major role for enterotoxins.</title>
        <authorList>
            <person name="De Bekker C."/>
            <person name="Evans H.C."/>
            <person name="Brachmann A."/>
            <person name="Hughes D.P."/>
        </authorList>
    </citation>
    <scope>NUCLEOTIDE SEQUENCE [LARGE SCALE GENOMIC DNA]</scope>
    <source>
        <strain evidence="1 2">Map16</strain>
    </source>
</reference>
<organism evidence="1 2">
    <name type="scientific">Ophiocordyceps camponoti-rufipedis</name>
    <dbReference type="NCBI Taxonomy" id="2004952"/>
    <lineage>
        <taxon>Eukaryota</taxon>
        <taxon>Fungi</taxon>
        <taxon>Dikarya</taxon>
        <taxon>Ascomycota</taxon>
        <taxon>Pezizomycotina</taxon>
        <taxon>Sordariomycetes</taxon>
        <taxon>Hypocreomycetidae</taxon>
        <taxon>Hypocreales</taxon>
        <taxon>Ophiocordycipitaceae</taxon>
        <taxon>Ophiocordyceps</taxon>
    </lineage>
</organism>
<name>A0A2C5Z0K3_9HYPO</name>
<dbReference type="AlphaFoldDB" id="A0A2C5Z0K3"/>
<evidence type="ECO:0000313" key="1">
    <source>
        <dbReference type="EMBL" id="PHH73393.1"/>
    </source>
</evidence>